<organism evidence="1 2">
    <name type="scientific">Arabidopsis thaliana x Arabidopsis arenosa</name>
    <dbReference type="NCBI Taxonomy" id="1240361"/>
    <lineage>
        <taxon>Eukaryota</taxon>
        <taxon>Viridiplantae</taxon>
        <taxon>Streptophyta</taxon>
        <taxon>Embryophyta</taxon>
        <taxon>Tracheophyta</taxon>
        <taxon>Spermatophyta</taxon>
        <taxon>Magnoliopsida</taxon>
        <taxon>eudicotyledons</taxon>
        <taxon>Gunneridae</taxon>
        <taxon>Pentapetalae</taxon>
        <taxon>rosids</taxon>
        <taxon>malvids</taxon>
        <taxon>Brassicales</taxon>
        <taxon>Brassicaceae</taxon>
        <taxon>Camelineae</taxon>
        <taxon>Arabidopsis</taxon>
    </lineage>
</organism>
<proteinExistence type="predicted"/>
<protein>
    <submittedName>
        <fullName evidence="1">Uncharacterized protein</fullName>
    </submittedName>
</protein>
<evidence type="ECO:0000313" key="2">
    <source>
        <dbReference type="Proteomes" id="UP000694240"/>
    </source>
</evidence>
<reference evidence="1 2" key="1">
    <citation type="submission" date="2020-12" db="EMBL/GenBank/DDBJ databases">
        <title>Concerted genomic and epigenomic changes stabilize Arabidopsis allopolyploids.</title>
        <authorList>
            <person name="Chen Z."/>
        </authorList>
    </citation>
    <scope>NUCLEOTIDE SEQUENCE [LARGE SCALE GENOMIC DNA]</scope>
    <source>
        <strain evidence="1">Allo738</strain>
        <tissue evidence="1">Leaf</tissue>
    </source>
</reference>
<dbReference type="Proteomes" id="UP000694240">
    <property type="component" value="Chromosome 9"/>
</dbReference>
<gene>
    <name evidence="1" type="ORF">ISN45_Aa04g009930</name>
</gene>
<name>A0A8T2A5E6_9BRAS</name>
<sequence length="170" mass="19357">MAVNFTPHFLSSSSVLVTGSFAMKRHGFSLKPTTKLLVNSCQTDYFKKQRFDDSSSSSLPSYSLQSEFLPDIVELQVKDVLYEPVQKKQDAMFFSASISTHPVLTMVALLHSADNAYTISGLIRGFFSIFVDDIKKLDRKKKKLICYLFYILLHVTQLCKNIRVKDSINR</sequence>
<comment type="caution">
    <text evidence="1">The sequence shown here is derived from an EMBL/GenBank/DDBJ whole genome shotgun (WGS) entry which is preliminary data.</text>
</comment>
<accession>A0A8T2A5E6</accession>
<dbReference type="EMBL" id="JAEFBK010000009">
    <property type="protein sequence ID" value="KAG7568156.1"/>
    <property type="molecule type" value="Genomic_DNA"/>
</dbReference>
<dbReference type="AlphaFoldDB" id="A0A8T2A5E6"/>
<evidence type="ECO:0000313" key="1">
    <source>
        <dbReference type="EMBL" id="KAG7568156.1"/>
    </source>
</evidence>
<keyword evidence="2" id="KW-1185">Reference proteome</keyword>